<accession>A0A381URR4</accession>
<dbReference type="EMBL" id="UINC01007000">
    <property type="protein sequence ID" value="SVA30872.1"/>
    <property type="molecule type" value="Genomic_DNA"/>
</dbReference>
<keyword evidence="1" id="KW-0812">Transmembrane</keyword>
<keyword evidence="1" id="KW-1133">Transmembrane helix</keyword>
<organism evidence="2">
    <name type="scientific">marine metagenome</name>
    <dbReference type="NCBI Taxonomy" id="408172"/>
    <lineage>
        <taxon>unclassified sequences</taxon>
        <taxon>metagenomes</taxon>
        <taxon>ecological metagenomes</taxon>
    </lineage>
</organism>
<feature type="transmembrane region" description="Helical" evidence="1">
    <location>
        <begin position="14"/>
        <end position="34"/>
    </location>
</feature>
<reference evidence="2" key="1">
    <citation type="submission" date="2018-05" db="EMBL/GenBank/DDBJ databases">
        <authorList>
            <person name="Lanie J.A."/>
            <person name="Ng W.-L."/>
            <person name="Kazmierczak K.M."/>
            <person name="Andrzejewski T.M."/>
            <person name="Davidsen T.M."/>
            <person name="Wayne K.J."/>
            <person name="Tettelin H."/>
            <person name="Glass J.I."/>
            <person name="Rusch D."/>
            <person name="Podicherti R."/>
            <person name="Tsui H.-C.T."/>
            <person name="Winkler M.E."/>
        </authorList>
    </citation>
    <scope>NUCLEOTIDE SEQUENCE</scope>
</reference>
<dbReference type="PANTHER" id="PTHR33219:SF14">
    <property type="entry name" value="PROTEIN COFACTOR ASSEMBLY OF COMPLEX C SUBUNIT B CCB3, CHLOROPLASTIC-RELATED"/>
    <property type="match status" value="1"/>
</dbReference>
<evidence type="ECO:0000256" key="1">
    <source>
        <dbReference type="SAM" id="Phobius"/>
    </source>
</evidence>
<sequence>MNSFYFLLDAILNLYSWIVIIAVILSWLVGFGVINRSNQLVRMFYEASWRLTEPAFNYVRRYLPNLGGLDISPIIILLGIFFLRSLLREYWPINF</sequence>
<proteinExistence type="predicted"/>
<gene>
    <name evidence="2" type="ORF">METZ01_LOCUS83726</name>
</gene>
<dbReference type="Pfam" id="PF02325">
    <property type="entry name" value="CCB3_YggT"/>
    <property type="match status" value="1"/>
</dbReference>
<evidence type="ECO:0000313" key="2">
    <source>
        <dbReference type="EMBL" id="SVA30872.1"/>
    </source>
</evidence>
<dbReference type="InterPro" id="IPR003425">
    <property type="entry name" value="CCB3/YggT"/>
</dbReference>
<protein>
    <recommendedName>
        <fullName evidence="3">YggT family protein</fullName>
    </recommendedName>
</protein>
<keyword evidence="1" id="KW-0472">Membrane</keyword>
<name>A0A381URR4_9ZZZZ</name>
<dbReference type="PANTHER" id="PTHR33219">
    <property type="entry name" value="YLMG HOMOLOG PROTEIN 2, CHLOROPLASTIC"/>
    <property type="match status" value="1"/>
</dbReference>
<feature type="transmembrane region" description="Helical" evidence="1">
    <location>
        <begin position="66"/>
        <end position="87"/>
    </location>
</feature>
<dbReference type="GO" id="GO:0016020">
    <property type="term" value="C:membrane"/>
    <property type="evidence" value="ECO:0007669"/>
    <property type="project" value="InterPro"/>
</dbReference>
<dbReference type="AlphaFoldDB" id="A0A381URR4"/>
<evidence type="ECO:0008006" key="3">
    <source>
        <dbReference type="Google" id="ProtNLM"/>
    </source>
</evidence>